<protein>
    <submittedName>
        <fullName evidence="3">Uncharacterized protein</fullName>
    </submittedName>
</protein>
<sequence length="339" mass="38865">MYIPNSRWTWAFMLTAIVQAIIALALESYVFGKFQASVQWDSVTPESHSETRTIPTYLAVFMFGYLYQLWLVWDALRLKNTIQVIGLVIYNVGILIYAAIQYDQISDAAYALGSAIDFDFWTDVKPLLIALPCLMAAATVVLAFEAWKLYDEFAWTIYKHISADLRLKRRYLTYQIYIALLKFDFFFFLAFTVQFLVVVEKTKDVEVALTSVALGVTFFLLFAAAWWVRRESVPGMIVIIIVYFIAMGYFLFKLIRMYVSSLDRQNDYKPAKKSLTAFAVLTILLLIFTIIVACMCTHNFNKGLKPHVNNKAVQSEGKQYNTEMPSISGPAPSQRMEID</sequence>
<dbReference type="Proteomes" id="UP000799777">
    <property type="component" value="Unassembled WGS sequence"/>
</dbReference>
<feature type="region of interest" description="Disordered" evidence="1">
    <location>
        <begin position="316"/>
        <end position="339"/>
    </location>
</feature>
<dbReference type="PANTHER" id="PTHR34391:SF1">
    <property type="entry name" value="UPF0658 GOLGI APPARATUS MEMBRANE PROTEIN C1952.10C-RELATED"/>
    <property type="match status" value="1"/>
</dbReference>
<proteinExistence type="predicted"/>
<keyword evidence="2" id="KW-1133">Transmembrane helix</keyword>
<keyword evidence="2" id="KW-0472">Membrane</keyword>
<feature type="transmembrane region" description="Helical" evidence="2">
    <location>
        <begin position="171"/>
        <end position="196"/>
    </location>
</feature>
<feature type="transmembrane region" description="Helical" evidence="2">
    <location>
        <begin position="127"/>
        <end position="150"/>
    </location>
</feature>
<dbReference type="OrthoDB" id="2448307at2759"/>
<dbReference type="AlphaFoldDB" id="A0A9P4HGB5"/>
<feature type="transmembrane region" description="Helical" evidence="2">
    <location>
        <begin position="208"/>
        <end position="228"/>
    </location>
</feature>
<evidence type="ECO:0000256" key="1">
    <source>
        <dbReference type="SAM" id="MobiDB-lite"/>
    </source>
</evidence>
<reference evidence="3" key="1">
    <citation type="journal article" date="2020" name="Stud. Mycol.">
        <title>101 Dothideomycetes genomes: a test case for predicting lifestyles and emergence of pathogens.</title>
        <authorList>
            <person name="Haridas S."/>
            <person name="Albert R."/>
            <person name="Binder M."/>
            <person name="Bloem J."/>
            <person name="Labutti K."/>
            <person name="Salamov A."/>
            <person name="Andreopoulos B."/>
            <person name="Baker S."/>
            <person name="Barry K."/>
            <person name="Bills G."/>
            <person name="Bluhm B."/>
            <person name="Cannon C."/>
            <person name="Castanera R."/>
            <person name="Culley D."/>
            <person name="Daum C."/>
            <person name="Ezra D."/>
            <person name="Gonzalez J."/>
            <person name="Henrissat B."/>
            <person name="Kuo A."/>
            <person name="Liang C."/>
            <person name="Lipzen A."/>
            <person name="Lutzoni F."/>
            <person name="Magnuson J."/>
            <person name="Mondo S."/>
            <person name="Nolan M."/>
            <person name="Ohm R."/>
            <person name="Pangilinan J."/>
            <person name="Park H.-J."/>
            <person name="Ramirez L."/>
            <person name="Alfaro M."/>
            <person name="Sun H."/>
            <person name="Tritt A."/>
            <person name="Yoshinaga Y."/>
            <person name="Zwiers L.-H."/>
            <person name="Turgeon B."/>
            <person name="Goodwin S."/>
            <person name="Spatafora J."/>
            <person name="Crous P."/>
            <person name="Grigoriev I."/>
        </authorList>
    </citation>
    <scope>NUCLEOTIDE SEQUENCE</scope>
    <source>
        <strain evidence="3">CBS 110217</strain>
    </source>
</reference>
<feature type="transmembrane region" description="Helical" evidence="2">
    <location>
        <begin position="80"/>
        <end position="100"/>
    </location>
</feature>
<organism evidence="3 4">
    <name type="scientific">Setomelanomma holmii</name>
    <dbReference type="NCBI Taxonomy" id="210430"/>
    <lineage>
        <taxon>Eukaryota</taxon>
        <taxon>Fungi</taxon>
        <taxon>Dikarya</taxon>
        <taxon>Ascomycota</taxon>
        <taxon>Pezizomycotina</taxon>
        <taxon>Dothideomycetes</taxon>
        <taxon>Pleosporomycetidae</taxon>
        <taxon>Pleosporales</taxon>
        <taxon>Pleosporineae</taxon>
        <taxon>Phaeosphaeriaceae</taxon>
        <taxon>Setomelanomma</taxon>
    </lineage>
</organism>
<feature type="transmembrane region" description="Helical" evidence="2">
    <location>
        <begin position="12"/>
        <end position="34"/>
    </location>
</feature>
<feature type="compositionally biased region" description="Polar residues" evidence="1">
    <location>
        <begin position="316"/>
        <end position="325"/>
    </location>
</feature>
<evidence type="ECO:0000313" key="3">
    <source>
        <dbReference type="EMBL" id="KAF2033084.1"/>
    </source>
</evidence>
<name>A0A9P4HGB5_9PLEO</name>
<evidence type="ECO:0000256" key="2">
    <source>
        <dbReference type="SAM" id="Phobius"/>
    </source>
</evidence>
<feature type="transmembrane region" description="Helical" evidence="2">
    <location>
        <begin position="235"/>
        <end position="255"/>
    </location>
</feature>
<dbReference type="InterPro" id="IPR040410">
    <property type="entry name" value="UPF0658_Golgi"/>
</dbReference>
<dbReference type="PANTHER" id="PTHR34391">
    <property type="entry name" value="UPF0658 GOLGI APPARATUS MEMBRANE PROTEIN C1952.10C-RELATED"/>
    <property type="match status" value="1"/>
</dbReference>
<keyword evidence="4" id="KW-1185">Reference proteome</keyword>
<feature type="transmembrane region" description="Helical" evidence="2">
    <location>
        <begin position="275"/>
        <end position="296"/>
    </location>
</feature>
<accession>A0A9P4HGB5</accession>
<dbReference type="EMBL" id="ML978168">
    <property type="protein sequence ID" value="KAF2033084.1"/>
    <property type="molecule type" value="Genomic_DNA"/>
</dbReference>
<gene>
    <name evidence="3" type="ORF">EK21DRAFT_86522</name>
</gene>
<evidence type="ECO:0000313" key="4">
    <source>
        <dbReference type="Proteomes" id="UP000799777"/>
    </source>
</evidence>
<keyword evidence="2" id="KW-0812">Transmembrane</keyword>
<feature type="transmembrane region" description="Helical" evidence="2">
    <location>
        <begin position="54"/>
        <end position="73"/>
    </location>
</feature>
<dbReference type="GO" id="GO:0005794">
    <property type="term" value="C:Golgi apparatus"/>
    <property type="evidence" value="ECO:0007669"/>
    <property type="project" value="TreeGrafter"/>
</dbReference>
<comment type="caution">
    <text evidence="3">The sequence shown here is derived from an EMBL/GenBank/DDBJ whole genome shotgun (WGS) entry which is preliminary data.</text>
</comment>